<dbReference type="InterPro" id="IPR057596">
    <property type="entry name" value="RDRP_core"/>
</dbReference>
<dbReference type="EC" id="2.7.7.48" evidence="1"/>
<evidence type="ECO:0000259" key="2">
    <source>
        <dbReference type="Pfam" id="PF05183"/>
    </source>
</evidence>
<organism evidence="3 8">
    <name type="scientific">Rotaria magnacalcarata</name>
    <dbReference type="NCBI Taxonomy" id="392030"/>
    <lineage>
        <taxon>Eukaryota</taxon>
        <taxon>Metazoa</taxon>
        <taxon>Spiralia</taxon>
        <taxon>Gnathifera</taxon>
        <taxon>Rotifera</taxon>
        <taxon>Eurotatoria</taxon>
        <taxon>Bdelloidea</taxon>
        <taxon>Philodinida</taxon>
        <taxon>Philodinidae</taxon>
        <taxon>Rotaria</taxon>
    </lineage>
</organism>
<dbReference type="Proteomes" id="UP000681720">
    <property type="component" value="Unassembled WGS sequence"/>
</dbReference>
<proteinExistence type="inferred from homology"/>
<dbReference type="AlphaFoldDB" id="A0A8S2Y4R8"/>
<accession>A0A8S2Y4R8</accession>
<evidence type="ECO:0000313" key="6">
    <source>
        <dbReference type="EMBL" id="CAF4648017.1"/>
    </source>
</evidence>
<dbReference type="EMBL" id="CAJOBI010095222">
    <property type="protein sequence ID" value="CAF4561478.1"/>
    <property type="molecule type" value="Genomic_DNA"/>
</dbReference>
<evidence type="ECO:0000313" key="5">
    <source>
        <dbReference type="EMBL" id="CAF4597322.1"/>
    </source>
</evidence>
<keyword evidence="1" id="KW-0694">RNA-binding</keyword>
<dbReference type="InterPro" id="IPR007855">
    <property type="entry name" value="RDRP"/>
</dbReference>
<gene>
    <name evidence="7" type="ORF">BYL167_LOCUS47180</name>
    <name evidence="5" type="ORF">GIL414_LOCUS38764</name>
    <name evidence="6" type="ORF">GIL414_LOCUS40933</name>
    <name evidence="3" type="ORF">SMN809_LOCUS36356</name>
    <name evidence="4" type="ORF">SMN809_LOCUS37464</name>
</gene>
<evidence type="ECO:0000313" key="3">
    <source>
        <dbReference type="EMBL" id="CAF4534215.1"/>
    </source>
</evidence>
<comment type="catalytic activity">
    <reaction evidence="1">
        <text>RNA(n) + a ribonucleoside 5'-triphosphate = RNA(n+1) + diphosphate</text>
        <dbReference type="Rhea" id="RHEA:21248"/>
        <dbReference type="Rhea" id="RHEA-COMP:14527"/>
        <dbReference type="Rhea" id="RHEA-COMP:17342"/>
        <dbReference type="ChEBI" id="CHEBI:33019"/>
        <dbReference type="ChEBI" id="CHEBI:61557"/>
        <dbReference type="ChEBI" id="CHEBI:140395"/>
        <dbReference type="EC" id="2.7.7.48"/>
    </reaction>
</comment>
<feature type="domain" description="RDRP core" evidence="2">
    <location>
        <begin position="1"/>
        <end position="53"/>
    </location>
</feature>
<feature type="non-terminal residue" evidence="3">
    <location>
        <position position="1"/>
    </location>
</feature>
<evidence type="ECO:0000313" key="4">
    <source>
        <dbReference type="EMBL" id="CAF4561478.1"/>
    </source>
</evidence>
<dbReference type="PANTHER" id="PTHR23079:SF55">
    <property type="entry name" value="RNA-DIRECTED RNA POLYMERASE"/>
    <property type="match status" value="1"/>
</dbReference>
<comment type="similarity">
    <text evidence="1">Belongs to the RdRP family.</text>
</comment>
<keyword evidence="1" id="KW-0696">RNA-directed RNA polymerase</keyword>
<comment type="caution">
    <text evidence="3">The sequence shown here is derived from an EMBL/GenBank/DDBJ whole genome shotgun (WGS) entry which is preliminary data.</text>
</comment>
<reference evidence="3" key="1">
    <citation type="submission" date="2021-02" db="EMBL/GenBank/DDBJ databases">
        <authorList>
            <person name="Nowell W R."/>
        </authorList>
    </citation>
    <scope>NUCLEOTIDE SEQUENCE</scope>
</reference>
<dbReference type="GO" id="GO:0030422">
    <property type="term" value="P:siRNA processing"/>
    <property type="evidence" value="ECO:0007669"/>
    <property type="project" value="TreeGrafter"/>
</dbReference>
<keyword evidence="1" id="KW-0808">Transferase</keyword>
<sequence length="63" mass="7366">RHLKDVIVFPQRGQRPHPNEISGSDLDGDEYAVIWHPAFIPQTPNDIPYDYDSHIPMKRITDR</sequence>
<evidence type="ECO:0000313" key="7">
    <source>
        <dbReference type="EMBL" id="CAF4777847.1"/>
    </source>
</evidence>
<dbReference type="GO" id="GO:0003968">
    <property type="term" value="F:RNA-directed RNA polymerase activity"/>
    <property type="evidence" value="ECO:0007669"/>
    <property type="project" value="UniProtKB-KW"/>
</dbReference>
<dbReference type="Proteomes" id="UP000676336">
    <property type="component" value="Unassembled WGS sequence"/>
</dbReference>
<dbReference type="EMBL" id="CAJOBI010089293">
    <property type="protein sequence ID" value="CAF4534215.1"/>
    <property type="molecule type" value="Genomic_DNA"/>
</dbReference>
<dbReference type="GO" id="GO:0031380">
    <property type="term" value="C:nuclear RNA-directed RNA polymerase complex"/>
    <property type="evidence" value="ECO:0007669"/>
    <property type="project" value="TreeGrafter"/>
</dbReference>
<dbReference type="GO" id="GO:0003723">
    <property type="term" value="F:RNA binding"/>
    <property type="evidence" value="ECO:0007669"/>
    <property type="project" value="UniProtKB-KW"/>
</dbReference>
<name>A0A8S2Y4R8_9BILA</name>
<keyword evidence="1" id="KW-0548">Nucleotidyltransferase</keyword>
<protein>
    <recommendedName>
        <fullName evidence="1">RNA-dependent RNA polymerase</fullName>
        <ecNumber evidence="1">2.7.7.48</ecNumber>
    </recommendedName>
</protein>
<dbReference type="EMBL" id="CAJOBJ010114660">
    <property type="protein sequence ID" value="CAF4648017.1"/>
    <property type="molecule type" value="Genomic_DNA"/>
</dbReference>
<dbReference type="PANTHER" id="PTHR23079">
    <property type="entry name" value="RNA-DEPENDENT RNA POLYMERASE"/>
    <property type="match status" value="1"/>
</dbReference>
<dbReference type="EMBL" id="CAJOBJ010103135">
    <property type="protein sequence ID" value="CAF4597322.1"/>
    <property type="molecule type" value="Genomic_DNA"/>
</dbReference>
<dbReference type="Proteomes" id="UP000681967">
    <property type="component" value="Unassembled WGS sequence"/>
</dbReference>
<dbReference type="EMBL" id="CAJOBH010135151">
    <property type="protein sequence ID" value="CAF4777847.1"/>
    <property type="molecule type" value="Genomic_DNA"/>
</dbReference>
<feature type="non-terminal residue" evidence="3">
    <location>
        <position position="63"/>
    </location>
</feature>
<dbReference type="Pfam" id="PF05183">
    <property type="entry name" value="RdRP"/>
    <property type="match status" value="1"/>
</dbReference>
<evidence type="ECO:0000256" key="1">
    <source>
        <dbReference type="RuleBase" id="RU363098"/>
    </source>
</evidence>
<evidence type="ECO:0000313" key="8">
    <source>
        <dbReference type="Proteomes" id="UP000676336"/>
    </source>
</evidence>